<dbReference type="InterPro" id="IPR003131">
    <property type="entry name" value="T1-type_BTB"/>
</dbReference>
<protein>
    <submittedName>
        <fullName evidence="11">BTB domain-containing protein</fullName>
    </submittedName>
</protein>
<dbReference type="Gene3D" id="3.30.710.10">
    <property type="entry name" value="Potassium Channel Kv1.1, Chain A"/>
    <property type="match status" value="1"/>
</dbReference>
<keyword evidence="6" id="KW-0472">Membrane</keyword>
<evidence type="ECO:0000256" key="7">
    <source>
        <dbReference type="ARBA" id="ARBA00023303"/>
    </source>
</evidence>
<dbReference type="InterPro" id="IPR011333">
    <property type="entry name" value="SKP1/BTB/POZ_sf"/>
</dbReference>
<feature type="chain" id="PRO_5009321195" evidence="8">
    <location>
        <begin position="27"/>
        <end position="340"/>
    </location>
</feature>
<dbReference type="SUPFAM" id="SSF54695">
    <property type="entry name" value="POZ domain"/>
    <property type="match status" value="1"/>
</dbReference>
<dbReference type="InterPro" id="IPR003974">
    <property type="entry name" value="K_chnl_volt-dep_Kv3"/>
</dbReference>
<dbReference type="PROSITE" id="PS50097">
    <property type="entry name" value="BTB"/>
    <property type="match status" value="1"/>
</dbReference>
<evidence type="ECO:0000313" key="10">
    <source>
        <dbReference type="Proteomes" id="UP000095280"/>
    </source>
</evidence>
<keyword evidence="7" id="KW-0407">Ion channel</keyword>
<dbReference type="Pfam" id="PF02214">
    <property type="entry name" value="BTB_2"/>
    <property type="match status" value="1"/>
</dbReference>
<evidence type="ECO:0000256" key="2">
    <source>
        <dbReference type="ARBA" id="ARBA00022448"/>
    </source>
</evidence>
<reference evidence="11" key="1">
    <citation type="submission" date="2016-11" db="UniProtKB">
        <authorList>
            <consortium name="WormBaseParasite"/>
        </authorList>
    </citation>
    <scope>IDENTIFICATION</scope>
</reference>
<evidence type="ECO:0000313" key="11">
    <source>
        <dbReference type="WBParaSite" id="maker-uti_cns_0016330-snap-gene-0.2-mRNA-1"/>
    </source>
</evidence>
<dbReference type="GO" id="GO:0001508">
    <property type="term" value="P:action potential"/>
    <property type="evidence" value="ECO:0007669"/>
    <property type="project" value="TreeGrafter"/>
</dbReference>
<dbReference type="GO" id="GO:0005249">
    <property type="term" value="F:voltage-gated potassium channel activity"/>
    <property type="evidence" value="ECO:0007669"/>
    <property type="project" value="InterPro"/>
</dbReference>
<name>A0A1I8ITD4_9PLAT</name>
<keyword evidence="3" id="KW-0812">Transmembrane</keyword>
<dbReference type="GO" id="GO:0008076">
    <property type="term" value="C:voltage-gated potassium channel complex"/>
    <property type="evidence" value="ECO:0007669"/>
    <property type="project" value="InterPro"/>
</dbReference>
<proteinExistence type="predicted"/>
<sequence length="340" mass="38641">MRLMQNILLLICGLVLLGQLLDPVDAARGGGGRSGGRYGGGYSSRSMSYRSGGYRSIKYSGSVSNVVRSRFSVYVQAFALTRGIFFSRSRYRRHYDDNEQPTLCVNLLDPITADLNNSVVEPGDKKYCCGPETAEYCCTFWDKLLFSNSGLIPEDRRATAEKNYFFSDFAGLPACGPTAVWTSASMAVNPADTVTITVGGCNFVTRRATLYRFPNTRLYNQIAADELQKDSYFFDRDPEVFRFILDFYRTGELHLPTNICGPFVRKELVFWGIHEASIGPCCLPHYVRYDEEKRTKNTLFKDCFEDIEPMQSLVRCSRGVRRLRYRMWLFLDYPTSSLPA</sequence>
<dbReference type="InterPro" id="IPR028325">
    <property type="entry name" value="VG_K_chnl"/>
</dbReference>
<dbReference type="AlphaFoldDB" id="A0A1I8ITD4"/>
<evidence type="ECO:0000256" key="8">
    <source>
        <dbReference type="SAM" id="SignalP"/>
    </source>
</evidence>
<keyword evidence="8" id="KW-0732">Signal</keyword>
<dbReference type="GO" id="GO:0051260">
    <property type="term" value="P:protein homooligomerization"/>
    <property type="evidence" value="ECO:0007669"/>
    <property type="project" value="InterPro"/>
</dbReference>
<organism evidence="10 11">
    <name type="scientific">Macrostomum lignano</name>
    <dbReference type="NCBI Taxonomy" id="282301"/>
    <lineage>
        <taxon>Eukaryota</taxon>
        <taxon>Metazoa</taxon>
        <taxon>Spiralia</taxon>
        <taxon>Lophotrochozoa</taxon>
        <taxon>Platyhelminthes</taxon>
        <taxon>Rhabditophora</taxon>
        <taxon>Macrostomorpha</taxon>
        <taxon>Macrostomida</taxon>
        <taxon>Macrostomidae</taxon>
        <taxon>Macrostomum</taxon>
    </lineage>
</organism>
<dbReference type="PRINTS" id="PR01498">
    <property type="entry name" value="SHAWCHANNEL"/>
</dbReference>
<dbReference type="Proteomes" id="UP000095280">
    <property type="component" value="Unplaced"/>
</dbReference>
<feature type="domain" description="BTB" evidence="9">
    <location>
        <begin position="192"/>
        <end position="257"/>
    </location>
</feature>
<dbReference type="PANTHER" id="PTHR11537:SF254">
    <property type="entry name" value="POTASSIUM VOLTAGE-GATED CHANNEL PROTEIN SHAB"/>
    <property type="match status" value="1"/>
</dbReference>
<keyword evidence="10" id="KW-1185">Reference proteome</keyword>
<evidence type="ECO:0000256" key="6">
    <source>
        <dbReference type="ARBA" id="ARBA00023136"/>
    </source>
</evidence>
<feature type="signal peptide" evidence="8">
    <location>
        <begin position="1"/>
        <end position="26"/>
    </location>
</feature>
<accession>A0A1I8ITD4</accession>
<dbReference type="InterPro" id="IPR000210">
    <property type="entry name" value="BTB/POZ_dom"/>
</dbReference>
<comment type="subcellular location">
    <subcellularLocation>
        <location evidence="1">Membrane</location>
        <topology evidence="1">Multi-pass membrane protein</topology>
    </subcellularLocation>
</comment>
<dbReference type="WBParaSite" id="maker-uti_cns_0016330-snap-gene-0.2-mRNA-1">
    <property type="protein sequence ID" value="maker-uti_cns_0016330-snap-gene-0.2-mRNA-1"/>
    <property type="gene ID" value="maker-uti_cns_0016330-snap-gene-0.2"/>
</dbReference>
<dbReference type="PRINTS" id="PR00169">
    <property type="entry name" value="KCHANNEL"/>
</dbReference>
<keyword evidence="2" id="KW-0813">Transport</keyword>
<evidence type="ECO:0000256" key="5">
    <source>
        <dbReference type="ARBA" id="ARBA00023065"/>
    </source>
</evidence>
<evidence type="ECO:0000259" key="9">
    <source>
        <dbReference type="PROSITE" id="PS50097"/>
    </source>
</evidence>
<dbReference type="PANTHER" id="PTHR11537">
    <property type="entry name" value="VOLTAGE-GATED POTASSIUM CHANNEL"/>
    <property type="match status" value="1"/>
</dbReference>
<evidence type="ECO:0000256" key="4">
    <source>
        <dbReference type="ARBA" id="ARBA00022989"/>
    </source>
</evidence>
<keyword evidence="4" id="KW-1133">Transmembrane helix</keyword>
<evidence type="ECO:0000256" key="3">
    <source>
        <dbReference type="ARBA" id="ARBA00022692"/>
    </source>
</evidence>
<keyword evidence="5" id="KW-0406">Ion transport</keyword>
<evidence type="ECO:0000256" key="1">
    <source>
        <dbReference type="ARBA" id="ARBA00004141"/>
    </source>
</evidence>